<keyword evidence="1" id="KW-1133">Transmembrane helix</keyword>
<evidence type="ECO:0000313" key="2">
    <source>
        <dbReference type="EMBL" id="RZD19115.1"/>
    </source>
</evidence>
<comment type="caution">
    <text evidence="2">The sequence shown here is derived from an EMBL/GenBank/DDBJ whole genome shotgun (WGS) entry which is preliminary data.</text>
</comment>
<gene>
    <name evidence="2" type="ORF">EVG15_03145</name>
</gene>
<reference evidence="2 3" key="1">
    <citation type="journal article" date="2019" name="ISME J.">
        <title>Insights into ecological role of a new deltaproteobacterial order Candidatus Acidulodesulfobacterales by metagenomics and metatranscriptomics.</title>
        <authorList>
            <person name="Tan S."/>
            <person name="Liu J."/>
            <person name="Fang Y."/>
            <person name="Hedlund B.P."/>
            <person name="Lian Z.H."/>
            <person name="Huang L.Y."/>
            <person name="Li J.T."/>
            <person name="Huang L.N."/>
            <person name="Li W.J."/>
            <person name="Jiang H.C."/>
            <person name="Dong H.L."/>
            <person name="Shu W.S."/>
        </authorList>
    </citation>
    <scope>NUCLEOTIDE SEQUENCE [LARGE SCALE GENOMIC DNA]</scope>
    <source>
        <strain evidence="2">AP1</strain>
    </source>
</reference>
<name>A0A519BPB7_9DELT</name>
<keyword evidence="1" id="KW-0472">Membrane</keyword>
<evidence type="ECO:0008006" key="4">
    <source>
        <dbReference type="Google" id="ProtNLM"/>
    </source>
</evidence>
<organism evidence="2 3">
    <name type="scientific">Candidatus Acididesulfobacter diazotrophicus</name>
    <dbReference type="NCBI Taxonomy" id="2597226"/>
    <lineage>
        <taxon>Bacteria</taxon>
        <taxon>Deltaproteobacteria</taxon>
        <taxon>Candidatus Acidulodesulfobacterales</taxon>
        <taxon>Candidatus Acididesulfobacter</taxon>
    </lineage>
</organism>
<sequence length="204" mass="21749">MKNLSTAFKKNVLNVKRKITADENGVALVTVLLITLILSLLAAVAIETTGTDVINAGQNYKASYTLNTADSMMNLVVGEISPFPESAATNLVIVNPPAIGYYYYTVANPPAGSPLIQTALPCSPVQANCPPQFSINTTISQNLGFQGNAGFEYTGQYGPVPGFSLNQYVFYKGIIYSIANKNINSAKTTTTGMNFNVGPMKIGY</sequence>
<evidence type="ECO:0000256" key="1">
    <source>
        <dbReference type="SAM" id="Phobius"/>
    </source>
</evidence>
<accession>A0A519BPB7</accession>
<feature type="transmembrane region" description="Helical" evidence="1">
    <location>
        <begin position="26"/>
        <end position="46"/>
    </location>
</feature>
<evidence type="ECO:0000313" key="3">
    <source>
        <dbReference type="Proteomes" id="UP000319296"/>
    </source>
</evidence>
<dbReference type="Proteomes" id="UP000319296">
    <property type="component" value="Unassembled WGS sequence"/>
</dbReference>
<keyword evidence="1" id="KW-0812">Transmembrane</keyword>
<dbReference type="AlphaFoldDB" id="A0A519BPB7"/>
<protein>
    <recommendedName>
        <fullName evidence="4">Type 4 fimbrial biogenesis protein PilX N-terminal domain-containing protein</fullName>
    </recommendedName>
</protein>
<dbReference type="EMBL" id="SGBB01000003">
    <property type="protein sequence ID" value="RZD19115.1"/>
    <property type="molecule type" value="Genomic_DNA"/>
</dbReference>
<proteinExistence type="predicted"/>